<organism evidence="2 3">
    <name type="scientific">Reichenbachiella ulvae</name>
    <dbReference type="NCBI Taxonomy" id="2980104"/>
    <lineage>
        <taxon>Bacteria</taxon>
        <taxon>Pseudomonadati</taxon>
        <taxon>Bacteroidota</taxon>
        <taxon>Cytophagia</taxon>
        <taxon>Cytophagales</taxon>
        <taxon>Reichenbachiellaceae</taxon>
        <taxon>Reichenbachiella</taxon>
    </lineage>
</organism>
<evidence type="ECO:0000313" key="3">
    <source>
        <dbReference type="Proteomes" id="UP001300692"/>
    </source>
</evidence>
<gene>
    <name evidence="2" type="ORF">N7U62_22420</name>
</gene>
<sequence length="556" mass="64428">MKEQYDVILMGGGLAGLTLSLQLRQENPDISILILEQRKSDAPTAAHKVGESTVELGTYYLREVLGLKDYLDAEQLPKHGLRFFFSPKHKDNIERRVELGPRERLPIPSHQLDRGSFENELIRRSKASGNEFISGARVKGVEFGEEFHTVNFMHNGEAHNIQARWTIDCTGRGAVLKRQMDFQKPVEHNINAVWFRVKGEIDVHEWSSNQKWSDFLKPGLRRLGTVHLMDTGYWLWFIPLSSGNTSVGIVADPRFHEFTDFNTKEKAFEWIKKNEPQAYEKIGSRQDDVLDFLFLKHYSHHSGKIYSEDRWAVTGDSGVFLDPLYSPGTDFISMNNTWITDLVTRDLKGEPIFIHADVYEKTHFGIFEHWIPTYLDKYQLMGNTQIMVAKIFWDWAVYWSFFTLLFTNKGYTNLRVLKSLFANNDALGRKVGVLNKNVQDMFIAWRPYDTADITDRYVDPFDLKCLRDFHHGLEVQYDTAGLLDKVQENIKVVERLAAELFRQVSHQVHGTPLDMPVDPYTMDLNNINENPENGILPDEEMRQDLSSMWFYDMAEA</sequence>
<keyword evidence="3" id="KW-1185">Reference proteome</keyword>
<keyword evidence="2" id="KW-0560">Oxidoreductase</keyword>
<dbReference type="GO" id="GO:0004497">
    <property type="term" value="F:monooxygenase activity"/>
    <property type="evidence" value="ECO:0007669"/>
    <property type="project" value="UniProtKB-KW"/>
</dbReference>
<name>A0ABT3D0F7_9BACT</name>
<dbReference type="InterPro" id="IPR036188">
    <property type="entry name" value="FAD/NAD-bd_sf"/>
</dbReference>
<evidence type="ECO:0000259" key="1">
    <source>
        <dbReference type="Pfam" id="PF01494"/>
    </source>
</evidence>
<accession>A0ABT3D0F7</accession>
<comment type="caution">
    <text evidence="2">The sequence shown here is derived from an EMBL/GenBank/DDBJ whole genome shotgun (WGS) entry which is preliminary data.</text>
</comment>
<protein>
    <submittedName>
        <fullName evidence="2">FAD-dependent monooxygenase</fullName>
    </submittedName>
</protein>
<dbReference type="InterPro" id="IPR002938">
    <property type="entry name" value="FAD-bd"/>
</dbReference>
<dbReference type="PANTHER" id="PTHR43747">
    <property type="entry name" value="FAD-BINDING PROTEIN"/>
    <property type="match status" value="1"/>
</dbReference>
<dbReference type="SUPFAM" id="SSF51905">
    <property type="entry name" value="FAD/NAD(P)-binding domain"/>
    <property type="match status" value="1"/>
</dbReference>
<dbReference type="PANTHER" id="PTHR43747:SF1">
    <property type="entry name" value="SLR1998 PROTEIN"/>
    <property type="match status" value="1"/>
</dbReference>
<dbReference type="Gene3D" id="3.50.50.60">
    <property type="entry name" value="FAD/NAD(P)-binding domain"/>
    <property type="match status" value="1"/>
</dbReference>
<dbReference type="RefSeq" id="WP_264140353.1">
    <property type="nucleotide sequence ID" value="NZ_JAOYOD010000001.1"/>
</dbReference>
<reference evidence="2 3" key="1">
    <citation type="submission" date="2022-10" db="EMBL/GenBank/DDBJ databases">
        <title>Comparative genomics and taxonomic characterization of three novel marine species of genus Reichenbachiella exhibiting antioxidant and polysaccharide degradation activities.</title>
        <authorList>
            <person name="Muhammad N."/>
            <person name="Lee Y.-J."/>
            <person name="Ko J."/>
            <person name="Kim S.-G."/>
        </authorList>
    </citation>
    <scope>NUCLEOTIDE SEQUENCE [LARGE SCALE GENOMIC DNA]</scope>
    <source>
        <strain evidence="2 3">ABR2-5</strain>
    </source>
</reference>
<proteinExistence type="predicted"/>
<keyword evidence="2" id="KW-0503">Monooxygenase</keyword>
<dbReference type="EMBL" id="JAOYOD010000001">
    <property type="protein sequence ID" value="MCV9389435.1"/>
    <property type="molecule type" value="Genomic_DNA"/>
</dbReference>
<dbReference type="Pfam" id="PF01494">
    <property type="entry name" value="FAD_binding_3"/>
    <property type="match status" value="1"/>
</dbReference>
<dbReference type="Proteomes" id="UP001300692">
    <property type="component" value="Unassembled WGS sequence"/>
</dbReference>
<dbReference type="InterPro" id="IPR050816">
    <property type="entry name" value="Flavin-dep_Halogenase_NPB"/>
</dbReference>
<feature type="domain" description="FAD-binding" evidence="1">
    <location>
        <begin position="5"/>
        <end position="214"/>
    </location>
</feature>
<evidence type="ECO:0000313" key="2">
    <source>
        <dbReference type="EMBL" id="MCV9389435.1"/>
    </source>
</evidence>